<evidence type="ECO:0000313" key="2">
    <source>
        <dbReference type="Proteomes" id="UP000314294"/>
    </source>
</evidence>
<evidence type="ECO:0000313" key="1">
    <source>
        <dbReference type="EMBL" id="TNN76546.1"/>
    </source>
</evidence>
<dbReference type="Proteomes" id="UP000314294">
    <property type="component" value="Unassembled WGS sequence"/>
</dbReference>
<organism evidence="1 2">
    <name type="scientific">Liparis tanakae</name>
    <name type="common">Tanaka's snailfish</name>
    <dbReference type="NCBI Taxonomy" id="230148"/>
    <lineage>
        <taxon>Eukaryota</taxon>
        <taxon>Metazoa</taxon>
        <taxon>Chordata</taxon>
        <taxon>Craniata</taxon>
        <taxon>Vertebrata</taxon>
        <taxon>Euteleostomi</taxon>
        <taxon>Actinopterygii</taxon>
        <taxon>Neopterygii</taxon>
        <taxon>Teleostei</taxon>
        <taxon>Neoteleostei</taxon>
        <taxon>Acanthomorphata</taxon>
        <taxon>Eupercaria</taxon>
        <taxon>Perciformes</taxon>
        <taxon>Cottioidei</taxon>
        <taxon>Cottales</taxon>
        <taxon>Liparidae</taxon>
        <taxon>Liparis</taxon>
    </lineage>
</organism>
<accession>A0A4Z2IF12</accession>
<comment type="caution">
    <text evidence="1">The sequence shown here is derived from an EMBL/GenBank/DDBJ whole genome shotgun (WGS) entry which is preliminary data.</text>
</comment>
<reference evidence="1 2" key="1">
    <citation type="submission" date="2019-03" db="EMBL/GenBank/DDBJ databases">
        <title>First draft genome of Liparis tanakae, snailfish: a comprehensive survey of snailfish specific genes.</title>
        <authorList>
            <person name="Kim W."/>
            <person name="Song I."/>
            <person name="Jeong J.-H."/>
            <person name="Kim D."/>
            <person name="Kim S."/>
            <person name="Ryu S."/>
            <person name="Song J.Y."/>
            <person name="Lee S.K."/>
        </authorList>
    </citation>
    <scope>NUCLEOTIDE SEQUENCE [LARGE SCALE GENOMIC DNA]</scope>
    <source>
        <tissue evidence="1">Muscle</tissue>
    </source>
</reference>
<gene>
    <name evidence="1" type="ORF">EYF80_013196</name>
</gene>
<keyword evidence="2" id="KW-1185">Reference proteome</keyword>
<dbReference type="AlphaFoldDB" id="A0A4Z2IF12"/>
<dbReference type="EMBL" id="SRLO01000092">
    <property type="protein sequence ID" value="TNN76546.1"/>
    <property type="molecule type" value="Genomic_DNA"/>
</dbReference>
<sequence length="79" mass="8785">MGSCNVRQHVNAAPCPGRCRQLSRRRGLNQKKSELLDASLRRWRVPSPEMCSAPDHMCRGFDFLSRLSGSGSGSRRAVV</sequence>
<name>A0A4Z2IF12_9TELE</name>
<protein>
    <submittedName>
        <fullName evidence="1">Uncharacterized protein</fullName>
    </submittedName>
</protein>
<proteinExistence type="predicted"/>